<dbReference type="Proteomes" id="UP001589813">
    <property type="component" value="Unassembled WGS sequence"/>
</dbReference>
<dbReference type="Pfam" id="PF01311">
    <property type="entry name" value="Bac_export_1"/>
    <property type="match status" value="1"/>
</dbReference>
<evidence type="ECO:0000256" key="3">
    <source>
        <dbReference type="ARBA" id="ARBA00021717"/>
    </source>
</evidence>
<keyword evidence="11" id="KW-0282">Flagellum</keyword>
<evidence type="ECO:0000256" key="1">
    <source>
        <dbReference type="ARBA" id="ARBA00002578"/>
    </source>
</evidence>
<reference evidence="11 12" key="1">
    <citation type="submission" date="2024-09" db="EMBL/GenBank/DDBJ databases">
        <authorList>
            <person name="Sun Q."/>
            <person name="Mori K."/>
        </authorList>
    </citation>
    <scope>NUCLEOTIDE SEQUENCE [LARGE SCALE GENOMIC DNA]</scope>
    <source>
        <strain evidence="11 12">KCTC 23315</strain>
    </source>
</reference>
<keyword evidence="8 10" id="KW-0975">Bacterial flagellum</keyword>
<evidence type="ECO:0000256" key="9">
    <source>
        <dbReference type="NCBIfam" id="TIGR01400"/>
    </source>
</evidence>
<feature type="transmembrane region" description="Helical" evidence="10">
    <location>
        <begin position="175"/>
        <end position="201"/>
    </location>
</feature>
<comment type="similarity">
    <text evidence="2 10">Belongs to the FliR/MopE/SpaR family.</text>
</comment>
<keyword evidence="6 10" id="KW-1133">Transmembrane helix</keyword>
<name>A0ABV6BJB7_9GAMM</name>
<dbReference type="PANTHER" id="PTHR30065:SF8">
    <property type="entry name" value="FLAGELLAR BIOSYNTHETIC PROTEIN FLIR"/>
    <property type="match status" value="1"/>
</dbReference>
<dbReference type="InterPro" id="IPR006303">
    <property type="entry name" value="FliR"/>
</dbReference>
<keyword evidence="11" id="KW-0966">Cell projection</keyword>
<evidence type="ECO:0000313" key="11">
    <source>
        <dbReference type="EMBL" id="MFC0050158.1"/>
    </source>
</evidence>
<dbReference type="PANTHER" id="PTHR30065">
    <property type="entry name" value="FLAGELLAR BIOSYNTHETIC PROTEIN FLIR"/>
    <property type="match status" value="1"/>
</dbReference>
<comment type="function">
    <text evidence="1 10">Role in flagellar biosynthesis.</text>
</comment>
<keyword evidence="7 10" id="KW-0472">Membrane</keyword>
<dbReference type="NCBIfam" id="TIGR01400">
    <property type="entry name" value="fliR"/>
    <property type="match status" value="1"/>
</dbReference>
<evidence type="ECO:0000256" key="5">
    <source>
        <dbReference type="ARBA" id="ARBA00022692"/>
    </source>
</evidence>
<evidence type="ECO:0000256" key="10">
    <source>
        <dbReference type="RuleBase" id="RU362071"/>
    </source>
</evidence>
<organism evidence="11 12">
    <name type="scientific">Rheinheimera tilapiae</name>
    <dbReference type="NCBI Taxonomy" id="875043"/>
    <lineage>
        <taxon>Bacteria</taxon>
        <taxon>Pseudomonadati</taxon>
        <taxon>Pseudomonadota</taxon>
        <taxon>Gammaproteobacteria</taxon>
        <taxon>Chromatiales</taxon>
        <taxon>Chromatiaceae</taxon>
        <taxon>Rheinheimera</taxon>
    </lineage>
</organism>
<keyword evidence="4 10" id="KW-1003">Cell membrane</keyword>
<sequence>MEFPLSVLLQGIADFLLPLCRIGAMFALMTGIGAKTVPNRIKIGLAVMFTLVIMPVIPPVKDTNLMSAFTVIQVMQQLLIGTAMGFISMIFINTFVQAGQILATQTGLGFSSLVDPASGISIPTIGQFYLILATLMFWVYDGHLIMFQMIVFSFESLPINGEWWDVDNYLTIAEFGGWIFATSLAITLAPVTAMLLVNLAFGVMTRAAPQLNIFSIGFPVTMIAGLLILWLTMNTFMFHFNLQWQHGIEVTCKLIGC</sequence>
<dbReference type="EMBL" id="JBHLXP010000005">
    <property type="protein sequence ID" value="MFC0050158.1"/>
    <property type="molecule type" value="Genomic_DNA"/>
</dbReference>
<protein>
    <recommendedName>
        <fullName evidence="3 9">Flagellar biosynthetic protein FliR</fullName>
    </recommendedName>
</protein>
<feature type="transmembrane region" description="Helical" evidence="10">
    <location>
        <begin position="15"/>
        <end position="34"/>
    </location>
</feature>
<feature type="transmembrane region" description="Helical" evidence="10">
    <location>
        <begin position="78"/>
        <end position="96"/>
    </location>
</feature>
<feature type="transmembrane region" description="Helical" evidence="10">
    <location>
        <begin position="128"/>
        <end position="155"/>
    </location>
</feature>
<evidence type="ECO:0000256" key="7">
    <source>
        <dbReference type="ARBA" id="ARBA00023136"/>
    </source>
</evidence>
<evidence type="ECO:0000313" key="12">
    <source>
        <dbReference type="Proteomes" id="UP001589813"/>
    </source>
</evidence>
<evidence type="ECO:0000256" key="6">
    <source>
        <dbReference type="ARBA" id="ARBA00022989"/>
    </source>
</evidence>
<dbReference type="PRINTS" id="PR00953">
    <property type="entry name" value="TYPE3IMRPROT"/>
</dbReference>
<feature type="transmembrane region" description="Helical" evidence="10">
    <location>
        <begin position="213"/>
        <end position="233"/>
    </location>
</feature>
<evidence type="ECO:0000256" key="2">
    <source>
        <dbReference type="ARBA" id="ARBA00009772"/>
    </source>
</evidence>
<keyword evidence="12" id="KW-1185">Reference proteome</keyword>
<comment type="subcellular location">
    <subcellularLocation>
        <location evidence="10">Cell membrane</location>
        <topology evidence="10">Multi-pass membrane protein</topology>
    </subcellularLocation>
    <subcellularLocation>
        <location evidence="10">Bacterial flagellum basal body</location>
    </subcellularLocation>
</comment>
<dbReference type="RefSeq" id="WP_377247414.1">
    <property type="nucleotide sequence ID" value="NZ_JBHLXP010000005.1"/>
</dbReference>
<dbReference type="InterPro" id="IPR002010">
    <property type="entry name" value="T3SS_IM_R"/>
</dbReference>
<gene>
    <name evidence="11" type="primary">fliR</name>
    <name evidence="11" type="ORF">ACFFJP_17795</name>
</gene>
<evidence type="ECO:0000256" key="8">
    <source>
        <dbReference type="ARBA" id="ARBA00023143"/>
    </source>
</evidence>
<accession>A0ABV6BJB7</accession>
<evidence type="ECO:0000256" key="4">
    <source>
        <dbReference type="ARBA" id="ARBA00022475"/>
    </source>
</evidence>
<keyword evidence="11" id="KW-0969">Cilium</keyword>
<feature type="transmembrane region" description="Helical" evidence="10">
    <location>
        <begin position="41"/>
        <end position="58"/>
    </location>
</feature>
<proteinExistence type="inferred from homology"/>
<comment type="caution">
    <text evidence="11">The sequence shown here is derived from an EMBL/GenBank/DDBJ whole genome shotgun (WGS) entry which is preliminary data.</text>
</comment>
<keyword evidence="5 10" id="KW-0812">Transmembrane</keyword>